<dbReference type="RefSeq" id="XP_070916414.1">
    <property type="nucleotide sequence ID" value="XM_071060313.1"/>
</dbReference>
<proteinExistence type="predicted"/>
<keyword evidence="4" id="KW-1185">Reference proteome</keyword>
<comment type="caution">
    <text evidence="3">The sequence shown here is derived from an EMBL/GenBank/DDBJ whole genome shotgun (WGS) entry which is preliminary data.</text>
</comment>
<evidence type="ECO:0000313" key="3">
    <source>
        <dbReference type="EMBL" id="GAB1314683.1"/>
    </source>
</evidence>
<dbReference type="Proteomes" id="UP001628179">
    <property type="component" value="Unassembled WGS sequence"/>
</dbReference>
<dbReference type="InterPro" id="IPR057328">
    <property type="entry name" value="RNaseT2L_C"/>
</dbReference>
<evidence type="ECO:0000313" key="4">
    <source>
        <dbReference type="Proteomes" id="UP001628179"/>
    </source>
</evidence>
<keyword evidence="1" id="KW-0732">Signal</keyword>
<reference evidence="3 4" key="1">
    <citation type="submission" date="2024-09" db="EMBL/GenBank/DDBJ databases">
        <title>Itraconazole resistance in Madurella fahalii resulting from another homologue of gene encoding cytochrome P450 14-alpha sterol demethylase (CYP51).</title>
        <authorList>
            <person name="Yoshioka I."/>
            <person name="Fahal A.H."/>
            <person name="Kaneko S."/>
            <person name="Yaguchi T."/>
        </authorList>
    </citation>
    <scope>NUCLEOTIDE SEQUENCE [LARGE SCALE GENOMIC DNA]</scope>
    <source>
        <strain evidence="3 4">IFM 68171</strain>
    </source>
</reference>
<name>A0ABQ0GA88_9PEZI</name>
<dbReference type="Pfam" id="PF25488">
    <property type="entry name" value="RNaseT2L_C"/>
    <property type="match status" value="1"/>
</dbReference>
<dbReference type="GeneID" id="98175636"/>
<feature type="chain" id="PRO_5047399107" description="RNase T2-like C-terminal domain-containing protein" evidence="1">
    <location>
        <begin position="20"/>
        <end position="187"/>
    </location>
</feature>
<protein>
    <recommendedName>
        <fullName evidence="2">RNase T2-like C-terminal domain-containing protein</fullName>
    </recommendedName>
</protein>
<accession>A0ABQ0GA88</accession>
<feature type="domain" description="RNase T2-like C-terminal" evidence="2">
    <location>
        <begin position="41"/>
        <end position="119"/>
    </location>
</feature>
<organism evidence="3 4">
    <name type="scientific">Madurella fahalii</name>
    <dbReference type="NCBI Taxonomy" id="1157608"/>
    <lineage>
        <taxon>Eukaryota</taxon>
        <taxon>Fungi</taxon>
        <taxon>Dikarya</taxon>
        <taxon>Ascomycota</taxon>
        <taxon>Pezizomycotina</taxon>
        <taxon>Sordariomycetes</taxon>
        <taxon>Sordariomycetidae</taxon>
        <taxon>Sordariales</taxon>
        <taxon>Sordariales incertae sedis</taxon>
        <taxon>Madurella</taxon>
    </lineage>
</organism>
<evidence type="ECO:0000259" key="2">
    <source>
        <dbReference type="Pfam" id="PF25488"/>
    </source>
</evidence>
<sequence>MHLSRLLASLLSAPALVASAPAPAPAPTSAVDLVDLRTKAFSGIGQLRTRWNEGDYADLGCLTDTGLWTSNDALCGTFRADQRDSFGLAVFTLTSAAGPCRIYGGSFHCEKGNEAHEFGIWPFPNSIPGVDCLRYGKYGLMATWGKSPPSPADPPQELHMVSYAEKGKYVWLTWAPLRKGGPKDGSD</sequence>
<evidence type="ECO:0000256" key="1">
    <source>
        <dbReference type="SAM" id="SignalP"/>
    </source>
</evidence>
<feature type="signal peptide" evidence="1">
    <location>
        <begin position="1"/>
        <end position="19"/>
    </location>
</feature>
<dbReference type="EMBL" id="BAAFSV010000002">
    <property type="protein sequence ID" value="GAB1314683.1"/>
    <property type="molecule type" value="Genomic_DNA"/>
</dbReference>
<gene>
    <name evidence="3" type="ORF">MFIFM68171_04893</name>
</gene>